<reference evidence="2" key="2">
    <citation type="submission" date="2023-01" db="EMBL/GenBank/DDBJ databases">
        <authorList>
            <person name="Sun Q."/>
            <person name="Evtushenko L."/>
        </authorList>
    </citation>
    <scope>NUCLEOTIDE SEQUENCE</scope>
    <source>
        <strain evidence="2">VKM B-2789</strain>
    </source>
</reference>
<sequence>MTAGAGKPVSGHGLMRKTFLVALAALLLAGGAGYFGLIFYADYEARRQIDTLIASLAADGVTARHGDVDFDVFDRRLDVKDLSVEAPGQGTVRIALLSARGLDQPAAGRVAAREVEIRNLEAEGPLPLAPKVHGRFVAPLVSLTDFVGPAQVAVASPQPWPLVLAIVEATRIGRIDIPASTTSTATGEATTRVETDATYGPMTLERFEGGKIARIGVESTKLQIGGTPAVAAQGEMGAVVAENIDIVPLLALLDPERRRRETDFRIVYGSLRAQDYRFNAENGTTEQWAVMSVRDVALQPSGVPAEELFTIGQRISDVAAQGREPAPQEIADLLTGIAGAYDALRIGSASFEGLETREKDGPTVAVRSIALGKLDDGRLDLLAVEGLTGKEADGAVFRLDRLALGGLHPGNTLRFAAQVATSPALARDPATLIALIGMFASVEVSGLEAPIPDTTEPARLDTLSLSWDAADGAVPTRLAFKLRGSGPTAGLPPGSPMALMVPDGVSRASLSVDIAARWNPGDKAVVVEPVYAEMSDSFALHGAARLSNVEAAAFSPDPTAALGAAMAANVDMVQLTLTDSGLYDQKLAEAAREQGVPPEMLRQLFAGFAEMLLGPMAGDRPDLDPAVQAFIGFLQKPMSTLSLRITPRAQTLPLLTAIEALRNDPASLIDQVNVQVVDTP</sequence>
<protein>
    <submittedName>
        <fullName evidence="2">Uncharacterized protein</fullName>
    </submittedName>
</protein>
<dbReference type="Proteomes" id="UP001143330">
    <property type="component" value="Unassembled WGS sequence"/>
</dbReference>
<evidence type="ECO:0000256" key="1">
    <source>
        <dbReference type="SAM" id="Phobius"/>
    </source>
</evidence>
<proteinExistence type="predicted"/>
<keyword evidence="1" id="KW-1133">Transmembrane helix</keyword>
<gene>
    <name evidence="2" type="ORF">GCM10017653_44580</name>
</gene>
<keyword evidence="1" id="KW-0472">Membrane</keyword>
<keyword evidence="1" id="KW-0812">Transmembrane</keyword>
<name>A0A9W6K1B5_9HYPH</name>
<evidence type="ECO:0000313" key="3">
    <source>
        <dbReference type="Proteomes" id="UP001143330"/>
    </source>
</evidence>
<dbReference type="AlphaFoldDB" id="A0A9W6K1B5"/>
<comment type="caution">
    <text evidence="2">The sequence shown here is derived from an EMBL/GenBank/DDBJ whole genome shotgun (WGS) entry which is preliminary data.</text>
</comment>
<reference evidence="2" key="1">
    <citation type="journal article" date="2014" name="Int. J. Syst. Evol. Microbiol.">
        <title>Complete genome sequence of Corynebacterium casei LMG S-19264T (=DSM 44701T), isolated from a smear-ripened cheese.</title>
        <authorList>
            <consortium name="US DOE Joint Genome Institute (JGI-PGF)"/>
            <person name="Walter F."/>
            <person name="Albersmeier A."/>
            <person name="Kalinowski J."/>
            <person name="Ruckert C."/>
        </authorList>
    </citation>
    <scope>NUCLEOTIDE SEQUENCE</scope>
    <source>
        <strain evidence="2">VKM B-2789</strain>
    </source>
</reference>
<keyword evidence="3" id="KW-1185">Reference proteome</keyword>
<organism evidence="2 3">
    <name type="scientific">Ancylobacter defluvii</name>
    <dbReference type="NCBI Taxonomy" id="1282440"/>
    <lineage>
        <taxon>Bacteria</taxon>
        <taxon>Pseudomonadati</taxon>
        <taxon>Pseudomonadota</taxon>
        <taxon>Alphaproteobacteria</taxon>
        <taxon>Hyphomicrobiales</taxon>
        <taxon>Xanthobacteraceae</taxon>
        <taxon>Ancylobacter</taxon>
    </lineage>
</organism>
<evidence type="ECO:0000313" key="2">
    <source>
        <dbReference type="EMBL" id="GLK86388.1"/>
    </source>
</evidence>
<dbReference type="EMBL" id="BSFM01000021">
    <property type="protein sequence ID" value="GLK86388.1"/>
    <property type="molecule type" value="Genomic_DNA"/>
</dbReference>
<feature type="transmembrane region" description="Helical" evidence="1">
    <location>
        <begin position="20"/>
        <end position="41"/>
    </location>
</feature>
<accession>A0A9W6K1B5</accession>